<feature type="compositionally biased region" description="Pro residues" evidence="1">
    <location>
        <begin position="215"/>
        <end position="224"/>
    </location>
</feature>
<feature type="compositionally biased region" description="Basic and acidic residues" evidence="1">
    <location>
        <begin position="22"/>
        <end position="31"/>
    </location>
</feature>
<gene>
    <name evidence="2" type="ORF">L207DRAFT_510686</name>
</gene>
<organism evidence="2 3">
    <name type="scientific">Hyaloscypha variabilis (strain UAMH 11265 / GT02V1 / F)</name>
    <name type="common">Meliniomyces variabilis</name>
    <dbReference type="NCBI Taxonomy" id="1149755"/>
    <lineage>
        <taxon>Eukaryota</taxon>
        <taxon>Fungi</taxon>
        <taxon>Dikarya</taxon>
        <taxon>Ascomycota</taxon>
        <taxon>Pezizomycotina</taxon>
        <taxon>Leotiomycetes</taxon>
        <taxon>Helotiales</taxon>
        <taxon>Hyaloscyphaceae</taxon>
        <taxon>Hyaloscypha</taxon>
        <taxon>Hyaloscypha variabilis</taxon>
    </lineage>
</organism>
<dbReference type="EMBL" id="KZ613943">
    <property type="protein sequence ID" value="PMD42471.1"/>
    <property type="molecule type" value="Genomic_DNA"/>
</dbReference>
<name>A0A2J6RVC9_HYAVF</name>
<evidence type="ECO:0000313" key="2">
    <source>
        <dbReference type="EMBL" id="PMD42471.1"/>
    </source>
</evidence>
<feature type="compositionally biased region" description="Pro residues" evidence="1">
    <location>
        <begin position="151"/>
        <end position="160"/>
    </location>
</feature>
<keyword evidence="3" id="KW-1185">Reference proteome</keyword>
<feature type="compositionally biased region" description="Basic residues" evidence="1">
    <location>
        <begin position="44"/>
        <end position="63"/>
    </location>
</feature>
<reference evidence="2 3" key="1">
    <citation type="submission" date="2016-04" db="EMBL/GenBank/DDBJ databases">
        <title>A degradative enzymes factory behind the ericoid mycorrhizal symbiosis.</title>
        <authorList>
            <consortium name="DOE Joint Genome Institute"/>
            <person name="Martino E."/>
            <person name="Morin E."/>
            <person name="Grelet G."/>
            <person name="Kuo A."/>
            <person name="Kohler A."/>
            <person name="Daghino S."/>
            <person name="Barry K."/>
            <person name="Choi C."/>
            <person name="Cichocki N."/>
            <person name="Clum A."/>
            <person name="Copeland A."/>
            <person name="Hainaut M."/>
            <person name="Haridas S."/>
            <person name="Labutti K."/>
            <person name="Lindquist E."/>
            <person name="Lipzen A."/>
            <person name="Khouja H.-R."/>
            <person name="Murat C."/>
            <person name="Ohm R."/>
            <person name="Olson A."/>
            <person name="Spatafora J."/>
            <person name="Veneault-Fourrey C."/>
            <person name="Henrissat B."/>
            <person name="Grigoriev I."/>
            <person name="Martin F."/>
            <person name="Perotto S."/>
        </authorList>
    </citation>
    <scope>NUCLEOTIDE SEQUENCE [LARGE SCALE GENOMIC DNA]</scope>
    <source>
        <strain evidence="2 3">F</strain>
    </source>
</reference>
<feature type="region of interest" description="Disordered" evidence="1">
    <location>
        <begin position="18"/>
        <end position="224"/>
    </location>
</feature>
<feature type="compositionally biased region" description="Pro residues" evidence="1">
    <location>
        <begin position="115"/>
        <end position="131"/>
    </location>
</feature>
<feature type="compositionally biased region" description="Basic and acidic residues" evidence="1">
    <location>
        <begin position="64"/>
        <end position="78"/>
    </location>
</feature>
<proteinExistence type="predicted"/>
<evidence type="ECO:0008006" key="4">
    <source>
        <dbReference type="Google" id="ProtNLM"/>
    </source>
</evidence>
<accession>A0A2J6RVC9</accession>
<dbReference type="Proteomes" id="UP000235786">
    <property type="component" value="Unassembled WGS sequence"/>
</dbReference>
<evidence type="ECO:0000313" key="3">
    <source>
        <dbReference type="Proteomes" id="UP000235786"/>
    </source>
</evidence>
<dbReference type="OrthoDB" id="3565203at2759"/>
<sequence length="224" mass="25431">MVILGGLEIVAAGYLIHKHQQNKKDRARAEEEAAYLEEEEYRNRHSRHGHRSHSHRRHSRERRHSYDGKHEYRRESPRPAKSAMKPTAPQQAFPPAMPQQSVRPPSASMAQPSMQAPPPYNAVPTATPQPPQDIKYGWTDENTPQTQQPPRQDPNFPPTGWPQEWPQSQAPDPGARLQTPYQRGEPSRGRGDGRAVSASPRVRFATPRRDRSPSFSPPPPSYRA</sequence>
<feature type="compositionally biased region" description="Low complexity" evidence="1">
    <location>
        <begin position="88"/>
        <end position="100"/>
    </location>
</feature>
<evidence type="ECO:0000256" key="1">
    <source>
        <dbReference type="SAM" id="MobiDB-lite"/>
    </source>
</evidence>
<dbReference type="AlphaFoldDB" id="A0A2J6RVC9"/>
<protein>
    <recommendedName>
        <fullName evidence="4">DUF3824 domain-containing protein</fullName>
    </recommendedName>
</protein>